<name>A0A7D3QTN8_9VIRU</name>
<sequence length="133" mass="15938">MNLFYKFINTILILGITQGISTWLYMIFLPKTFFFLTVFSYRDLGMCLAVLVTRLFSFENNYVSKIFKNLSVLIVANQFYRFEAYHMQNYITNDVISMNYYGSLLLYFMPFAISWTCVNLVRRLCIDWKIKKE</sequence>
<dbReference type="Proteomes" id="UP001162001">
    <property type="component" value="Segment"/>
</dbReference>
<gene>
    <name evidence="2" type="ORF">Fadolivirus_1_5</name>
</gene>
<keyword evidence="1" id="KW-1133">Transmembrane helix</keyword>
<accession>A0A7D3QTN8</accession>
<evidence type="ECO:0000313" key="2">
    <source>
        <dbReference type="EMBL" id="QKF93463.1"/>
    </source>
</evidence>
<keyword evidence="1" id="KW-0812">Transmembrane</keyword>
<dbReference type="EMBL" id="MT418680">
    <property type="protein sequence ID" value="QKF93463.1"/>
    <property type="molecule type" value="Genomic_DNA"/>
</dbReference>
<feature type="transmembrane region" description="Helical" evidence="1">
    <location>
        <begin position="7"/>
        <end position="27"/>
    </location>
</feature>
<evidence type="ECO:0000313" key="3">
    <source>
        <dbReference type="Proteomes" id="UP001162001"/>
    </source>
</evidence>
<keyword evidence="1" id="KW-0472">Membrane</keyword>
<organism evidence="2 3">
    <name type="scientific">Fadolivirus FV1/VV64</name>
    <dbReference type="NCBI Taxonomy" id="3070911"/>
    <lineage>
        <taxon>Viruses</taxon>
        <taxon>Varidnaviria</taxon>
        <taxon>Bamfordvirae</taxon>
        <taxon>Nucleocytoviricota</taxon>
        <taxon>Megaviricetes</taxon>
        <taxon>Imitervirales</taxon>
        <taxon>Mimiviridae</taxon>
        <taxon>Klosneuvirinae</taxon>
        <taxon>Fadolivirus</taxon>
        <taxon>Fadolivirus algeromassiliense</taxon>
    </lineage>
</organism>
<evidence type="ECO:0000256" key="1">
    <source>
        <dbReference type="SAM" id="Phobius"/>
    </source>
</evidence>
<reference evidence="2 3" key="1">
    <citation type="submission" date="2020-04" db="EMBL/GenBank/DDBJ databases">
        <title>Advantages and limits of metagenomic assembly and binning of a giant virus.</title>
        <authorList>
            <person name="Schulz F."/>
            <person name="Andreani J."/>
            <person name="Francis R."/>
            <person name="Boudjemaa H."/>
            <person name="Bou Khalil J.Y."/>
            <person name="Lee J."/>
            <person name="La Scola B."/>
            <person name="Woyke T."/>
        </authorList>
    </citation>
    <scope>NUCLEOTIDE SEQUENCE [LARGE SCALE GENOMIC DNA]</scope>
    <source>
        <strain evidence="2 3">FV1/VV64</strain>
    </source>
</reference>
<protein>
    <submittedName>
        <fullName evidence="2">Uncharacterized protein</fullName>
    </submittedName>
</protein>
<feature type="transmembrane region" description="Helical" evidence="1">
    <location>
        <begin position="100"/>
        <end position="121"/>
    </location>
</feature>
<keyword evidence="3" id="KW-1185">Reference proteome</keyword>
<proteinExistence type="predicted"/>